<dbReference type="PANTHER" id="PTHR14522:SF2">
    <property type="entry name" value="PROLINE-RICH PROTEIN 14"/>
    <property type="match status" value="1"/>
</dbReference>
<accession>A0A3Q3J9M6</accession>
<feature type="region of interest" description="Disordered" evidence="2">
    <location>
        <begin position="626"/>
        <end position="679"/>
    </location>
</feature>
<dbReference type="Pfam" id="PF15386">
    <property type="entry name" value="Tantalus"/>
    <property type="match status" value="1"/>
</dbReference>
<feature type="compositionally biased region" description="Polar residues" evidence="2">
    <location>
        <begin position="828"/>
        <end position="840"/>
    </location>
</feature>
<keyword evidence="5" id="KW-1185">Reference proteome</keyword>
<dbReference type="AlphaFoldDB" id="A0A3Q3J9M6"/>
<feature type="compositionally biased region" description="Basic and acidic residues" evidence="2">
    <location>
        <begin position="74"/>
        <end position="95"/>
    </location>
</feature>
<name>A0A3Q3J9M6_MONAL</name>
<feature type="compositionally biased region" description="Polar residues" evidence="2">
    <location>
        <begin position="870"/>
        <end position="881"/>
    </location>
</feature>
<dbReference type="GeneID" id="109963152"/>
<organism evidence="4 5">
    <name type="scientific">Monopterus albus</name>
    <name type="common">Swamp eel</name>
    <dbReference type="NCBI Taxonomy" id="43700"/>
    <lineage>
        <taxon>Eukaryota</taxon>
        <taxon>Metazoa</taxon>
        <taxon>Chordata</taxon>
        <taxon>Craniata</taxon>
        <taxon>Vertebrata</taxon>
        <taxon>Euteleostomi</taxon>
        <taxon>Actinopterygii</taxon>
        <taxon>Neopterygii</taxon>
        <taxon>Teleostei</taxon>
        <taxon>Neoteleostei</taxon>
        <taxon>Acanthomorphata</taxon>
        <taxon>Anabantaria</taxon>
        <taxon>Synbranchiformes</taxon>
        <taxon>Synbranchidae</taxon>
        <taxon>Monopterus</taxon>
    </lineage>
</organism>
<evidence type="ECO:0000313" key="5">
    <source>
        <dbReference type="Proteomes" id="UP000261600"/>
    </source>
</evidence>
<keyword evidence="1" id="KW-0597">Phosphoprotein</keyword>
<feature type="compositionally biased region" description="Basic residues" evidence="2">
    <location>
        <begin position="656"/>
        <end position="668"/>
    </location>
</feature>
<feature type="compositionally biased region" description="Polar residues" evidence="2">
    <location>
        <begin position="626"/>
        <end position="640"/>
    </location>
</feature>
<proteinExistence type="predicted"/>
<feature type="region of interest" description="Disordered" evidence="2">
    <location>
        <begin position="924"/>
        <end position="959"/>
    </location>
</feature>
<dbReference type="CTD" id="78994"/>
<reference evidence="4" key="2">
    <citation type="submission" date="2025-09" db="UniProtKB">
        <authorList>
            <consortium name="Ensembl"/>
        </authorList>
    </citation>
    <scope>IDENTIFICATION</scope>
</reference>
<feature type="region of interest" description="Disordered" evidence="2">
    <location>
        <begin position="72"/>
        <end position="110"/>
    </location>
</feature>
<feature type="region of interest" description="Disordered" evidence="2">
    <location>
        <begin position="828"/>
        <end position="853"/>
    </location>
</feature>
<dbReference type="STRING" id="43700.ENSMALP00000010192"/>
<dbReference type="PANTHER" id="PTHR14522">
    <property type="entry name" value="EMO2-RELATED"/>
    <property type="match status" value="1"/>
</dbReference>
<sequence>MDTSGGLAVGCPAENESDPKGWMIGPFFKSFRSKVACFTEIVMSPVKLFKGNSPSPSMDYADKLSEIEANGTCDVEHSDPSNVFHSKEQSEDSHQQRLSNEESAPNTETVGVKYSKELFDVELSTHISESVPLRHSPSPCIGFEKISESVASDIRSSVSLSASHETKSTISKTMEEQNSKQCTQLKPLPRKRTGNRSEFKKFSSKTLKPEVKQEESDPELDADSLQPDDDDDDGKKIESCSVVQSLQSTLNNSANERTLMLTTDTQQFEYSAGFGGAKKGLELQSHSQDLEKRTKLRGDIGTENAENQELNVASDSGLLRERSSARRNVVLTKTVVDREETLEPARKRQVVSTRANGKGKCRHEMLPVINEAGSKTRTECFPAVVLDHILDKSSGVSENGQKVCSTSKTKPSGSCKQVKMTATGLGKSDASNSMELETTVEVISVQQTEQEPLPEALNVKQLHNTDKCRNINKKPLKRKAPFQAGLLIESDSTLVSTSSVVSLELLKHKPIDFNTTLPVQRKENSKTGFSQTSKRRNKSFRSGVKSFESGGAQETKQCISNLCVITEESQSTRPVDPVCFERNREPVVSPSQPHLNCSVLLNIEVKHFMDKKEKDTASLSHKVFTSDNETSKHSSISVSRLRSGARKVQPRLTDKQRRRSLGLQNKRHKVEEATSSVTMEDAHVTTASASSSENGFARRLLRSYSCPEIPAFHPYDTAWTASPHSTHHSWTRTSQQHQAPHTPYLPNANRSLQRARRHTVCIVEVEREIAPLCLRKEVYPSRRAAPYGSVAKQPSPNFAFSLSTSLSALASSFLSSPLAFLSKKADSRSSAANPSTNNHVSSPTSASSPTSLLSSSTCHLPGFLQRIDSPQATLDSSSSGNPLACETERRPQSEEEDDCECTSSSSQEYEDIGLREEKALSDSEIKAAQKHEERGKVSSIRIRKTLPKPQNNLTPMGLPRPIRLKKKEFSLEEIYTNKNFSKPPESRLETIFEVPLNRRNGSESWFGQKRIKRFLEFLEAGEARKPKKPLVGAGKTVISSSRTRRGSFTKDEPSLTMQDVDSVLCAKLDELNLWLTRESERQLTDAS</sequence>
<feature type="region of interest" description="Disordered" evidence="2">
    <location>
        <begin position="155"/>
        <end position="236"/>
    </location>
</feature>
<evidence type="ECO:0000256" key="2">
    <source>
        <dbReference type="SAM" id="MobiDB-lite"/>
    </source>
</evidence>
<dbReference type="Ensembl" id="ENSMALT00000010410.1">
    <property type="protein sequence ID" value="ENSMALP00000010192.1"/>
    <property type="gene ID" value="ENSMALG00000007273.1"/>
</dbReference>
<dbReference type="RefSeq" id="XP_020461118.1">
    <property type="nucleotide sequence ID" value="XM_020605462.1"/>
</dbReference>
<evidence type="ECO:0000313" key="4">
    <source>
        <dbReference type="Ensembl" id="ENSMALP00000010192.1"/>
    </source>
</evidence>
<dbReference type="InterPro" id="IPR028149">
    <property type="entry name" value="Tantalus-like"/>
</dbReference>
<feature type="compositionally biased region" description="Acidic residues" evidence="2">
    <location>
        <begin position="216"/>
        <end position="232"/>
    </location>
</feature>
<feature type="region of interest" description="Disordered" evidence="2">
    <location>
        <begin position="870"/>
        <end position="911"/>
    </location>
</feature>
<dbReference type="InterPro" id="IPR026320">
    <property type="entry name" value="PRR14"/>
</dbReference>
<feature type="domain" description="Tantalus-like" evidence="3">
    <location>
        <begin position="953"/>
        <end position="1010"/>
    </location>
</feature>
<dbReference type="Proteomes" id="UP000261600">
    <property type="component" value="Unplaced"/>
</dbReference>
<feature type="compositionally biased region" description="Low complexity" evidence="2">
    <location>
        <begin position="841"/>
        <end position="853"/>
    </location>
</feature>
<evidence type="ECO:0000259" key="3">
    <source>
        <dbReference type="Pfam" id="PF15386"/>
    </source>
</evidence>
<reference evidence="4" key="1">
    <citation type="submission" date="2025-08" db="UniProtKB">
        <authorList>
            <consortium name="Ensembl"/>
        </authorList>
    </citation>
    <scope>IDENTIFICATION</scope>
</reference>
<protein>
    <recommendedName>
        <fullName evidence="3">Tantalus-like domain-containing protein</fullName>
    </recommendedName>
</protein>
<feature type="compositionally biased region" description="Basic and acidic residues" evidence="2">
    <location>
        <begin position="195"/>
        <end position="215"/>
    </location>
</feature>
<feature type="compositionally biased region" description="Polar residues" evidence="2">
    <location>
        <begin position="155"/>
        <end position="172"/>
    </location>
</feature>
<feature type="compositionally biased region" description="Polar residues" evidence="2">
    <location>
        <begin position="96"/>
        <end position="109"/>
    </location>
</feature>
<evidence type="ECO:0000256" key="1">
    <source>
        <dbReference type="ARBA" id="ARBA00022553"/>
    </source>
</evidence>
<feature type="compositionally biased region" description="Basic and acidic residues" evidence="2">
    <location>
        <begin position="924"/>
        <end position="936"/>
    </location>
</feature>